<accession>A0A9X3WIY4</accession>
<comment type="caution">
    <text evidence="2">The sequence shown here is derived from an EMBL/GenBank/DDBJ whole genome shotgun (WGS) entry which is preliminary data.</text>
</comment>
<keyword evidence="1" id="KW-0812">Transmembrane</keyword>
<evidence type="ECO:0000256" key="1">
    <source>
        <dbReference type="SAM" id="Phobius"/>
    </source>
</evidence>
<organism evidence="2 3">
    <name type="scientific">Aquibacillus koreensis</name>
    <dbReference type="NCBI Taxonomy" id="279446"/>
    <lineage>
        <taxon>Bacteria</taxon>
        <taxon>Bacillati</taxon>
        <taxon>Bacillota</taxon>
        <taxon>Bacilli</taxon>
        <taxon>Bacillales</taxon>
        <taxon>Bacillaceae</taxon>
        <taxon>Aquibacillus</taxon>
    </lineage>
</organism>
<sequence length="146" mass="16828">MKAKVYISLSVVFIVAGVLWLQQSGERDRAFMDSLLIHQPIELNQVKAIHVWEKDQDIKRVPTDEYIHVVDGFNQYEPNRIASKEVPPSSQAQVVIDTNDGATIVINYVDEKIYVNRNDVGEGLIEYVLLDKEPRLENFFRELIVE</sequence>
<dbReference type="RefSeq" id="WP_259869746.1">
    <property type="nucleotide sequence ID" value="NZ_JAMQJZ010000002.1"/>
</dbReference>
<dbReference type="Proteomes" id="UP001145072">
    <property type="component" value="Unassembled WGS sequence"/>
</dbReference>
<keyword evidence="1" id="KW-1133">Transmembrane helix</keyword>
<protein>
    <submittedName>
        <fullName evidence="2">Uncharacterized protein</fullName>
    </submittedName>
</protein>
<name>A0A9X3WIY4_9BACI</name>
<keyword evidence="1" id="KW-0472">Membrane</keyword>
<evidence type="ECO:0000313" key="3">
    <source>
        <dbReference type="Proteomes" id="UP001145072"/>
    </source>
</evidence>
<keyword evidence="3" id="KW-1185">Reference proteome</keyword>
<reference evidence="2" key="1">
    <citation type="submission" date="2022-06" db="EMBL/GenBank/DDBJ databases">
        <title>Aquibacillus sp. a new bacterium isolated from soil saline samples.</title>
        <authorList>
            <person name="Galisteo C."/>
            <person name="De La Haba R."/>
            <person name="Sanchez-Porro C."/>
            <person name="Ventosa A."/>
        </authorList>
    </citation>
    <scope>NUCLEOTIDE SEQUENCE</scope>
    <source>
        <strain evidence="2">JCM 12387</strain>
    </source>
</reference>
<feature type="transmembrane region" description="Helical" evidence="1">
    <location>
        <begin position="6"/>
        <end position="22"/>
    </location>
</feature>
<dbReference type="EMBL" id="JAMQJZ010000002">
    <property type="protein sequence ID" value="MDC3419448.1"/>
    <property type="molecule type" value="Genomic_DNA"/>
</dbReference>
<gene>
    <name evidence="2" type="ORF">NC661_03605</name>
</gene>
<evidence type="ECO:0000313" key="2">
    <source>
        <dbReference type="EMBL" id="MDC3419448.1"/>
    </source>
</evidence>
<proteinExistence type="predicted"/>
<dbReference type="AlphaFoldDB" id="A0A9X3WIY4"/>